<evidence type="ECO:0008006" key="9">
    <source>
        <dbReference type="Google" id="ProtNLM"/>
    </source>
</evidence>
<dbReference type="PIRSF" id="PIRSF002401">
    <property type="entry name" value="GTP_bd_Obg/CgtA"/>
    <property type="match status" value="1"/>
</dbReference>
<dbReference type="CDD" id="cd01898">
    <property type="entry name" value="Obg"/>
    <property type="match status" value="1"/>
</dbReference>
<evidence type="ECO:0000259" key="6">
    <source>
        <dbReference type="PROSITE" id="PS51883"/>
    </source>
</evidence>
<dbReference type="Pfam" id="PF01018">
    <property type="entry name" value="GTP1_OBG"/>
    <property type="match status" value="1"/>
</dbReference>
<dbReference type="NCBIfam" id="NF008956">
    <property type="entry name" value="PRK12299.1"/>
    <property type="match status" value="1"/>
</dbReference>
<accession>A0AAN8K3L4</accession>
<evidence type="ECO:0000313" key="7">
    <source>
        <dbReference type="EMBL" id="KAK6185148.1"/>
    </source>
</evidence>
<keyword evidence="3" id="KW-0547">Nucleotide-binding</keyword>
<dbReference type="GO" id="GO:0005525">
    <property type="term" value="F:GTP binding"/>
    <property type="evidence" value="ECO:0007669"/>
    <property type="project" value="UniProtKB-KW"/>
</dbReference>
<dbReference type="InterPro" id="IPR006169">
    <property type="entry name" value="GTP1_OBG_dom"/>
</dbReference>
<evidence type="ECO:0000259" key="5">
    <source>
        <dbReference type="PROSITE" id="PS51710"/>
    </source>
</evidence>
<evidence type="ECO:0000256" key="3">
    <source>
        <dbReference type="ARBA" id="ARBA00022741"/>
    </source>
</evidence>
<dbReference type="PANTHER" id="PTHR11702">
    <property type="entry name" value="DEVELOPMENTALLY REGULATED GTP-BINDING PROTEIN-RELATED"/>
    <property type="match status" value="1"/>
</dbReference>
<dbReference type="HAMAP" id="MF_01454">
    <property type="entry name" value="GTPase_Obg"/>
    <property type="match status" value="1"/>
</dbReference>
<dbReference type="PROSITE" id="PS51710">
    <property type="entry name" value="G_OBG"/>
    <property type="match status" value="1"/>
</dbReference>
<dbReference type="GO" id="GO:0005739">
    <property type="term" value="C:mitochondrion"/>
    <property type="evidence" value="ECO:0007669"/>
    <property type="project" value="TreeGrafter"/>
</dbReference>
<dbReference type="Gene3D" id="2.70.210.12">
    <property type="entry name" value="GTP1/OBG domain"/>
    <property type="match status" value="1"/>
</dbReference>
<comment type="caution">
    <text evidence="7">The sequence shown here is derived from an EMBL/GenBank/DDBJ whole genome shotgun (WGS) entry which is preliminary data.</text>
</comment>
<dbReference type="Gene3D" id="3.40.50.300">
    <property type="entry name" value="P-loop containing nucleotide triphosphate hydrolases"/>
    <property type="match status" value="1"/>
</dbReference>
<dbReference type="PANTHER" id="PTHR11702:SF31">
    <property type="entry name" value="MITOCHONDRIAL RIBOSOME-ASSOCIATED GTPASE 2"/>
    <property type="match status" value="1"/>
</dbReference>
<dbReference type="InterPro" id="IPR027417">
    <property type="entry name" value="P-loop_NTPase"/>
</dbReference>
<dbReference type="InterPro" id="IPR045086">
    <property type="entry name" value="OBG_GTPase"/>
</dbReference>
<evidence type="ECO:0000313" key="8">
    <source>
        <dbReference type="Proteomes" id="UP001347796"/>
    </source>
</evidence>
<dbReference type="AlphaFoldDB" id="A0AAN8K3L4"/>
<gene>
    <name evidence="7" type="ORF">SNE40_007443</name>
</gene>
<dbReference type="InterPro" id="IPR036726">
    <property type="entry name" value="GTP1_OBG_dom_sf"/>
</dbReference>
<evidence type="ECO:0000256" key="2">
    <source>
        <dbReference type="ARBA" id="ARBA00022517"/>
    </source>
</evidence>
<protein>
    <recommendedName>
        <fullName evidence="9">Mitochondrial ribosome-associated GTPase 2</fullName>
    </recommendedName>
</protein>
<proteinExistence type="inferred from homology"/>
<dbReference type="Proteomes" id="UP001347796">
    <property type="component" value="Unassembled WGS sequence"/>
</dbReference>
<keyword evidence="4" id="KW-0342">GTP-binding</keyword>
<dbReference type="Pfam" id="PF01926">
    <property type="entry name" value="MMR_HSR1"/>
    <property type="match status" value="1"/>
</dbReference>
<dbReference type="FunFam" id="2.70.210.12:FF:000001">
    <property type="entry name" value="GTPase Obg"/>
    <property type="match status" value="1"/>
</dbReference>
<sequence>MLFLRQSRWLLLRPNKCALEGFRFLTAKPVKPHKPKGKETEASRFIDFCKVRVYGGKGGDGNVSFLREKSREFGGPDGGNGGNGGHVIFQASTNVKSLASIDPHIKAKHGIKGSKKHCHGKNAEHTYVLVPVGTVVKSETGDVLSSLENTCDYYIAGRGGAGGKGNHFFLTNEERVPNYAEMGAPGEEKILYVELRTMAHAGLIGFPNAGKSTLLRAISRARPKVASYPFTTLNPHVGMVIYDDHEQIAVADIPGLIEGAHQNKGLGISFLRHIERCACLLYVLDLSVEEPWHQLEALKYELEQYQVGLSERPHAIIGNKIDVEGAKEKLEILKSSINLPVFVISGKNKIGIDNLLIHLRQLYDKYGEKKGIGW</sequence>
<feature type="domain" description="Obg" evidence="6">
    <location>
        <begin position="43"/>
        <end position="198"/>
    </location>
</feature>
<keyword evidence="2" id="KW-0690">Ribosome biogenesis</keyword>
<reference evidence="7 8" key="1">
    <citation type="submission" date="2024-01" db="EMBL/GenBank/DDBJ databases">
        <title>The genome of the rayed Mediterranean limpet Patella caerulea (Linnaeus, 1758).</title>
        <authorList>
            <person name="Anh-Thu Weber A."/>
            <person name="Halstead-Nussloch G."/>
        </authorList>
    </citation>
    <scope>NUCLEOTIDE SEQUENCE [LARGE SCALE GENOMIC DNA]</scope>
    <source>
        <strain evidence="7">AATW-2023a</strain>
        <tissue evidence="7">Whole specimen</tissue>
    </source>
</reference>
<feature type="domain" description="OBG-type G" evidence="5">
    <location>
        <begin position="199"/>
        <end position="364"/>
    </location>
</feature>
<dbReference type="InterPro" id="IPR031167">
    <property type="entry name" value="G_OBG"/>
</dbReference>
<organism evidence="7 8">
    <name type="scientific">Patella caerulea</name>
    <name type="common">Rayed Mediterranean limpet</name>
    <dbReference type="NCBI Taxonomy" id="87958"/>
    <lineage>
        <taxon>Eukaryota</taxon>
        <taxon>Metazoa</taxon>
        <taxon>Spiralia</taxon>
        <taxon>Lophotrochozoa</taxon>
        <taxon>Mollusca</taxon>
        <taxon>Gastropoda</taxon>
        <taxon>Patellogastropoda</taxon>
        <taxon>Patelloidea</taxon>
        <taxon>Patellidae</taxon>
        <taxon>Patella</taxon>
    </lineage>
</organism>
<dbReference type="PRINTS" id="PR00326">
    <property type="entry name" value="GTP1OBG"/>
</dbReference>
<comment type="similarity">
    <text evidence="1">Belongs to the TRAFAC class OBG-HflX-like GTPase superfamily. OBG GTPase family.</text>
</comment>
<dbReference type="GO" id="GO:0000287">
    <property type="term" value="F:magnesium ion binding"/>
    <property type="evidence" value="ECO:0007669"/>
    <property type="project" value="InterPro"/>
</dbReference>
<evidence type="ECO:0000256" key="4">
    <source>
        <dbReference type="ARBA" id="ARBA00023134"/>
    </source>
</evidence>
<keyword evidence="8" id="KW-1185">Reference proteome</keyword>
<dbReference type="InterPro" id="IPR014100">
    <property type="entry name" value="GTP-bd_Obg/CgtA"/>
</dbReference>
<dbReference type="EMBL" id="JAZGQO010000006">
    <property type="protein sequence ID" value="KAK6185148.1"/>
    <property type="molecule type" value="Genomic_DNA"/>
</dbReference>
<name>A0AAN8K3L4_PATCE</name>
<evidence type="ECO:0000256" key="1">
    <source>
        <dbReference type="ARBA" id="ARBA00007699"/>
    </source>
</evidence>
<dbReference type="InterPro" id="IPR006073">
    <property type="entry name" value="GTP-bd"/>
</dbReference>
<dbReference type="GO" id="GO:0042254">
    <property type="term" value="P:ribosome biogenesis"/>
    <property type="evidence" value="ECO:0007669"/>
    <property type="project" value="UniProtKB-UniRule"/>
</dbReference>
<dbReference type="PROSITE" id="PS51883">
    <property type="entry name" value="OBG"/>
    <property type="match status" value="1"/>
</dbReference>
<dbReference type="SUPFAM" id="SSF52540">
    <property type="entry name" value="P-loop containing nucleoside triphosphate hydrolases"/>
    <property type="match status" value="1"/>
</dbReference>
<dbReference type="GO" id="GO:0003924">
    <property type="term" value="F:GTPase activity"/>
    <property type="evidence" value="ECO:0007669"/>
    <property type="project" value="InterPro"/>
</dbReference>
<dbReference type="NCBIfam" id="TIGR02729">
    <property type="entry name" value="Obg_CgtA"/>
    <property type="match status" value="1"/>
</dbReference>
<dbReference type="SUPFAM" id="SSF82051">
    <property type="entry name" value="Obg GTP-binding protein N-terminal domain"/>
    <property type="match status" value="1"/>
</dbReference>